<dbReference type="PANTHER" id="PTHR30466">
    <property type="entry name" value="FLAVIN REDUCTASE"/>
    <property type="match status" value="1"/>
</dbReference>
<dbReference type="SMART" id="SM00903">
    <property type="entry name" value="Flavin_Reduct"/>
    <property type="match status" value="1"/>
</dbReference>
<keyword evidence="1" id="KW-0560">Oxidoreductase</keyword>
<dbReference type="KEGG" id="sast:CD934_07065"/>
<dbReference type="EMBL" id="CP022310">
    <property type="protein sequence ID" value="QDI68466.1"/>
    <property type="molecule type" value="Genomic_DNA"/>
</dbReference>
<dbReference type="AlphaFoldDB" id="A0A514JMA9"/>
<name>A0A514JMA9_9ACTN</name>
<dbReference type="SUPFAM" id="SSF50475">
    <property type="entry name" value="FMN-binding split barrel"/>
    <property type="match status" value="1"/>
</dbReference>
<evidence type="ECO:0000259" key="2">
    <source>
        <dbReference type="SMART" id="SM00903"/>
    </source>
</evidence>
<dbReference type="RefSeq" id="WP_142231566.1">
    <property type="nucleotide sequence ID" value="NZ_CP022310.1"/>
</dbReference>
<gene>
    <name evidence="3" type="ORF">CD934_07065</name>
</gene>
<dbReference type="InterPro" id="IPR050268">
    <property type="entry name" value="NADH-dep_flavin_reductase"/>
</dbReference>
<proteinExistence type="predicted"/>
<evidence type="ECO:0000256" key="1">
    <source>
        <dbReference type="ARBA" id="ARBA00023002"/>
    </source>
</evidence>
<dbReference type="GO" id="GO:0042602">
    <property type="term" value="F:riboflavin reductase (NADPH) activity"/>
    <property type="evidence" value="ECO:0007669"/>
    <property type="project" value="TreeGrafter"/>
</dbReference>
<dbReference type="InterPro" id="IPR002563">
    <property type="entry name" value="Flavin_Rdtase-like_dom"/>
</dbReference>
<sequence length="174" mass="18719">MTSTPTSPQAPPLVSAQQFRDAMAELASPVTVVTAPDGRGGRRGCTASSVTSVSLDPPLLQVSVAHTSSSHRALVTSREFIVHVLADRHRWLADRFARRDIDRFAGSGFTTWPGTDLPWFPDATAAFRCLTRQAIPVGDHTLLIGALAAVRTGPTDGTPTDALLWHRRAFHTLA</sequence>
<dbReference type="Gene3D" id="2.30.110.10">
    <property type="entry name" value="Electron Transport, Fmn-binding Protein, Chain A"/>
    <property type="match status" value="1"/>
</dbReference>
<protein>
    <submittedName>
        <fullName evidence="3">NADH:riboflavin 5'-phosphate oxidoreductase</fullName>
    </submittedName>
</protein>
<reference evidence="3 4" key="1">
    <citation type="submission" date="2017-07" db="EMBL/GenBank/DDBJ databases">
        <title>The Complete Genome of Streptomyces asterosporus-ZSY.</title>
        <authorList>
            <person name="Zhang S."/>
        </authorList>
    </citation>
    <scope>NUCLEOTIDE SEQUENCE [LARGE SCALE GENOMIC DNA]</scope>
    <source>
        <strain evidence="3 4">DSM 41452</strain>
    </source>
</reference>
<dbReference type="InterPro" id="IPR012349">
    <property type="entry name" value="Split_barrel_FMN-bd"/>
</dbReference>
<keyword evidence="4" id="KW-1185">Reference proteome</keyword>
<dbReference type="PANTHER" id="PTHR30466:SF1">
    <property type="entry name" value="FMN REDUCTASE (NADH) RUTF"/>
    <property type="match status" value="1"/>
</dbReference>
<evidence type="ECO:0000313" key="4">
    <source>
        <dbReference type="Proteomes" id="UP000316215"/>
    </source>
</evidence>
<dbReference type="Proteomes" id="UP000316215">
    <property type="component" value="Chromosome"/>
</dbReference>
<dbReference type="Pfam" id="PF01613">
    <property type="entry name" value="Flavin_Reduct"/>
    <property type="match status" value="1"/>
</dbReference>
<organism evidence="3 4">
    <name type="scientific">Streptomyces calvus</name>
    <dbReference type="NCBI Taxonomy" id="67282"/>
    <lineage>
        <taxon>Bacteria</taxon>
        <taxon>Bacillati</taxon>
        <taxon>Actinomycetota</taxon>
        <taxon>Actinomycetes</taxon>
        <taxon>Kitasatosporales</taxon>
        <taxon>Streptomycetaceae</taxon>
        <taxon>Streptomyces</taxon>
    </lineage>
</organism>
<evidence type="ECO:0000313" key="3">
    <source>
        <dbReference type="EMBL" id="QDI68466.1"/>
    </source>
</evidence>
<dbReference type="GO" id="GO:0010181">
    <property type="term" value="F:FMN binding"/>
    <property type="evidence" value="ECO:0007669"/>
    <property type="project" value="InterPro"/>
</dbReference>
<accession>A0A514JMA9</accession>
<feature type="domain" description="Flavin reductase like" evidence="2">
    <location>
        <begin position="23"/>
        <end position="172"/>
    </location>
</feature>